<dbReference type="EMBL" id="GGEC01003258">
    <property type="protein sequence ID" value="MBW83741.1"/>
    <property type="molecule type" value="Transcribed_RNA"/>
</dbReference>
<protein>
    <submittedName>
        <fullName evidence="1">Uncharacterized protein</fullName>
    </submittedName>
</protein>
<proteinExistence type="predicted"/>
<sequence>MMRSYHQIKSIQTCPRMLYLNNKNIFWSQPPYGARNRNCIPP</sequence>
<accession>A0A2P2IR82</accession>
<dbReference type="EMBL" id="GGEC01003257">
    <property type="protein sequence ID" value="MBW83740.1"/>
    <property type="molecule type" value="Transcribed_RNA"/>
</dbReference>
<dbReference type="AlphaFoldDB" id="A0A2P2IR82"/>
<name>A0A2P2IR82_RHIMU</name>
<evidence type="ECO:0000313" key="1">
    <source>
        <dbReference type="EMBL" id="MBW83741.1"/>
    </source>
</evidence>
<organism evidence="1">
    <name type="scientific">Rhizophora mucronata</name>
    <name type="common">Asiatic mangrove</name>
    <dbReference type="NCBI Taxonomy" id="61149"/>
    <lineage>
        <taxon>Eukaryota</taxon>
        <taxon>Viridiplantae</taxon>
        <taxon>Streptophyta</taxon>
        <taxon>Embryophyta</taxon>
        <taxon>Tracheophyta</taxon>
        <taxon>Spermatophyta</taxon>
        <taxon>Magnoliopsida</taxon>
        <taxon>eudicotyledons</taxon>
        <taxon>Gunneridae</taxon>
        <taxon>Pentapetalae</taxon>
        <taxon>rosids</taxon>
        <taxon>fabids</taxon>
        <taxon>Malpighiales</taxon>
        <taxon>Rhizophoraceae</taxon>
        <taxon>Rhizophora</taxon>
    </lineage>
</organism>
<reference evidence="1" key="1">
    <citation type="submission" date="2018-02" db="EMBL/GenBank/DDBJ databases">
        <title>Rhizophora mucronata_Transcriptome.</title>
        <authorList>
            <person name="Meera S.P."/>
            <person name="Sreeshan A."/>
            <person name="Augustine A."/>
        </authorList>
    </citation>
    <scope>NUCLEOTIDE SEQUENCE</scope>
    <source>
        <tissue evidence="1">Leaf</tissue>
    </source>
</reference>